<feature type="non-terminal residue" evidence="1">
    <location>
        <position position="27"/>
    </location>
</feature>
<evidence type="ECO:0000313" key="2">
    <source>
        <dbReference type="Proteomes" id="UP000676336"/>
    </source>
</evidence>
<dbReference type="EMBL" id="CAJOBI010246070">
    <property type="protein sequence ID" value="CAF5095349.1"/>
    <property type="molecule type" value="Genomic_DNA"/>
</dbReference>
<dbReference type="Proteomes" id="UP000676336">
    <property type="component" value="Unassembled WGS sequence"/>
</dbReference>
<comment type="caution">
    <text evidence="1">The sequence shown here is derived from an EMBL/GenBank/DDBJ whole genome shotgun (WGS) entry which is preliminary data.</text>
</comment>
<organism evidence="1 2">
    <name type="scientific">Rotaria magnacalcarata</name>
    <dbReference type="NCBI Taxonomy" id="392030"/>
    <lineage>
        <taxon>Eukaryota</taxon>
        <taxon>Metazoa</taxon>
        <taxon>Spiralia</taxon>
        <taxon>Gnathifera</taxon>
        <taxon>Rotifera</taxon>
        <taxon>Eurotatoria</taxon>
        <taxon>Bdelloidea</taxon>
        <taxon>Philodinida</taxon>
        <taxon>Philodinidae</taxon>
        <taxon>Rotaria</taxon>
    </lineage>
</organism>
<gene>
    <name evidence="1" type="ORF">SMN809_LOCUS61395</name>
</gene>
<protein>
    <submittedName>
        <fullName evidence="1">Uncharacterized protein</fullName>
    </submittedName>
</protein>
<accession>A0A8S3F0H0</accession>
<name>A0A8S3F0H0_9BILA</name>
<reference evidence="1" key="1">
    <citation type="submission" date="2021-02" db="EMBL/GenBank/DDBJ databases">
        <authorList>
            <person name="Nowell W R."/>
        </authorList>
    </citation>
    <scope>NUCLEOTIDE SEQUENCE</scope>
</reference>
<sequence length="27" mass="3047">MISATVEERQALQQQCLENNLIITDGE</sequence>
<dbReference type="AlphaFoldDB" id="A0A8S3F0H0"/>
<proteinExistence type="predicted"/>
<evidence type="ECO:0000313" key="1">
    <source>
        <dbReference type="EMBL" id="CAF5095349.1"/>
    </source>
</evidence>